<dbReference type="PROSITE" id="PS51186">
    <property type="entry name" value="GNAT"/>
    <property type="match status" value="1"/>
</dbReference>
<dbReference type="RefSeq" id="WP_200500823.1">
    <property type="nucleotide sequence ID" value="NZ_JAEDAJ010000001.1"/>
</dbReference>
<keyword evidence="3" id="KW-1185">Reference proteome</keyword>
<evidence type="ECO:0000259" key="1">
    <source>
        <dbReference type="PROSITE" id="PS51186"/>
    </source>
</evidence>
<gene>
    <name evidence="2" type="ORF">I8D64_01995</name>
</gene>
<dbReference type="SUPFAM" id="SSF55729">
    <property type="entry name" value="Acyl-CoA N-acyltransferases (Nat)"/>
    <property type="match status" value="1"/>
</dbReference>
<name>A0ABS1B6B7_9MICO</name>
<dbReference type="SUPFAM" id="SSF55718">
    <property type="entry name" value="SCP-like"/>
    <property type="match status" value="1"/>
</dbReference>
<dbReference type="InterPro" id="IPR036527">
    <property type="entry name" value="SCP2_sterol-bd_dom_sf"/>
</dbReference>
<dbReference type="EMBL" id="JAEDAJ010000001">
    <property type="protein sequence ID" value="MBK0330176.1"/>
    <property type="molecule type" value="Genomic_DNA"/>
</dbReference>
<feature type="domain" description="N-acetyltransferase" evidence="1">
    <location>
        <begin position="1"/>
        <end position="148"/>
    </location>
</feature>
<dbReference type="InterPro" id="IPR016181">
    <property type="entry name" value="Acyl_CoA_acyltransferase"/>
</dbReference>
<dbReference type="Gene3D" id="3.30.1050.10">
    <property type="entry name" value="SCP2 sterol-binding domain"/>
    <property type="match status" value="1"/>
</dbReference>
<proteinExistence type="predicted"/>
<dbReference type="Pfam" id="PF13530">
    <property type="entry name" value="SCP2_2"/>
    <property type="match status" value="1"/>
</dbReference>
<dbReference type="Pfam" id="PF13527">
    <property type="entry name" value="Acetyltransf_9"/>
    <property type="match status" value="1"/>
</dbReference>
<accession>A0ABS1B6B7</accession>
<dbReference type="InterPro" id="IPR025559">
    <property type="entry name" value="Eis_dom"/>
</dbReference>
<protein>
    <submittedName>
        <fullName evidence="2">GNAT family N-acetyltransferase</fullName>
    </submittedName>
</protein>
<reference evidence="2 3" key="1">
    <citation type="submission" date="2020-12" db="EMBL/GenBank/DDBJ databases">
        <title>Brachybacterium sp. MASK1Z-5, whole genome shotgun sequence.</title>
        <authorList>
            <person name="Tuo L."/>
        </authorList>
    </citation>
    <scope>NUCLEOTIDE SEQUENCE [LARGE SCALE GENOMIC DNA]</scope>
    <source>
        <strain evidence="2 3">MASK1Z-5</strain>
    </source>
</reference>
<dbReference type="Proteomes" id="UP000612352">
    <property type="component" value="Unassembled WGS sequence"/>
</dbReference>
<dbReference type="PANTHER" id="PTHR37817:SF1">
    <property type="entry name" value="N-ACETYLTRANSFERASE EIS"/>
    <property type="match status" value="1"/>
</dbReference>
<sequence>MSVRELTSDDRPAYRRLTAQAFGGGAVEEVPGPFPEGEIPLGVDSTARPGGQEGVLAAGARIRRDTIALGGGTTACGGIGGLAVHPAHRGGGLFGELLAGVLARCGAEGMAFSMLYPSNPAIYRRHGYQVVARTERIVVPLGELQRLRSVPGRRLVPVTEATMPRLRRLYTKLTAEDNAMLRREPPLFPAGLPSPPWGAVLLEDEAGADRGYLSFSRIAPGSDGAGLEVHEIMGRDRDDLLALLQHLGSWSTVTTAARVRLRTEDPILDVLPGGGLRTTGDIVPLVMMRLVDTARALADRPAPAGLTGSVRLEVRDRTPSATACRADGCWDVRAEGGVVHVEQTSRDEPIPPAGVHETPQAWARLDVHAAALLLAGGRSLGDARRAGLEAEADAAGEAFIDTLLRGPRPSVLDAF</sequence>
<dbReference type="InterPro" id="IPR051554">
    <property type="entry name" value="Acetyltransferase_Eis"/>
</dbReference>
<evidence type="ECO:0000313" key="2">
    <source>
        <dbReference type="EMBL" id="MBK0330176.1"/>
    </source>
</evidence>
<comment type="caution">
    <text evidence="2">The sequence shown here is derived from an EMBL/GenBank/DDBJ whole genome shotgun (WGS) entry which is preliminary data.</text>
</comment>
<dbReference type="PANTHER" id="PTHR37817">
    <property type="entry name" value="N-ACETYLTRANSFERASE EIS"/>
    <property type="match status" value="1"/>
</dbReference>
<evidence type="ECO:0000313" key="3">
    <source>
        <dbReference type="Proteomes" id="UP000612352"/>
    </source>
</evidence>
<dbReference type="InterPro" id="IPR000182">
    <property type="entry name" value="GNAT_dom"/>
</dbReference>
<organism evidence="2 3">
    <name type="scientific">Brachybacterium halotolerans</name>
    <dbReference type="NCBI Taxonomy" id="2795215"/>
    <lineage>
        <taxon>Bacteria</taxon>
        <taxon>Bacillati</taxon>
        <taxon>Actinomycetota</taxon>
        <taxon>Actinomycetes</taxon>
        <taxon>Micrococcales</taxon>
        <taxon>Dermabacteraceae</taxon>
        <taxon>Brachybacterium</taxon>
    </lineage>
</organism>
<dbReference type="Gene3D" id="3.40.630.30">
    <property type="match status" value="2"/>
</dbReference>